<accession>A0A4Y7PZE0</accession>
<dbReference type="InterPro" id="IPR032675">
    <property type="entry name" value="LRR_dom_sf"/>
</dbReference>
<dbReference type="STRING" id="50990.A0A4Y7PZE0"/>
<reference evidence="1 2" key="1">
    <citation type="submission" date="2018-06" db="EMBL/GenBank/DDBJ databases">
        <title>A transcriptomic atlas of mushroom development highlights an independent origin of complex multicellularity.</title>
        <authorList>
            <consortium name="DOE Joint Genome Institute"/>
            <person name="Krizsan K."/>
            <person name="Almasi E."/>
            <person name="Merenyi Z."/>
            <person name="Sahu N."/>
            <person name="Viragh M."/>
            <person name="Koszo T."/>
            <person name="Mondo S."/>
            <person name="Kiss B."/>
            <person name="Balint B."/>
            <person name="Kues U."/>
            <person name="Barry K."/>
            <person name="Hegedus J.C."/>
            <person name="Henrissat B."/>
            <person name="Johnson J."/>
            <person name="Lipzen A."/>
            <person name="Ohm R."/>
            <person name="Nagy I."/>
            <person name="Pangilinan J."/>
            <person name="Yan J."/>
            <person name="Xiong Y."/>
            <person name="Grigoriev I.V."/>
            <person name="Hibbett D.S."/>
            <person name="Nagy L.G."/>
        </authorList>
    </citation>
    <scope>NUCLEOTIDE SEQUENCE [LARGE SCALE GENOMIC DNA]</scope>
    <source>
        <strain evidence="1 2">SZMC22713</strain>
    </source>
</reference>
<gene>
    <name evidence="1" type="ORF">BD410DRAFT_355654</name>
</gene>
<proteinExistence type="predicted"/>
<dbReference type="Gene3D" id="1.20.1280.50">
    <property type="match status" value="1"/>
</dbReference>
<dbReference type="VEuPathDB" id="FungiDB:BD410DRAFT_355654"/>
<name>A0A4Y7PZE0_9AGAM</name>
<dbReference type="EMBL" id="ML170185">
    <property type="protein sequence ID" value="TDL20757.1"/>
    <property type="molecule type" value="Genomic_DNA"/>
</dbReference>
<dbReference type="AlphaFoldDB" id="A0A4Y7PZE0"/>
<evidence type="ECO:0000313" key="1">
    <source>
        <dbReference type="EMBL" id="TDL20757.1"/>
    </source>
</evidence>
<keyword evidence="2" id="KW-1185">Reference proteome</keyword>
<dbReference type="SUPFAM" id="SSF52047">
    <property type="entry name" value="RNI-like"/>
    <property type="match status" value="1"/>
</dbReference>
<organism evidence="1 2">
    <name type="scientific">Rickenella mellea</name>
    <dbReference type="NCBI Taxonomy" id="50990"/>
    <lineage>
        <taxon>Eukaryota</taxon>
        <taxon>Fungi</taxon>
        <taxon>Dikarya</taxon>
        <taxon>Basidiomycota</taxon>
        <taxon>Agaricomycotina</taxon>
        <taxon>Agaricomycetes</taxon>
        <taxon>Hymenochaetales</taxon>
        <taxon>Rickenellaceae</taxon>
        <taxon>Rickenella</taxon>
    </lineage>
</organism>
<dbReference type="Proteomes" id="UP000294933">
    <property type="component" value="Unassembled WGS sequence"/>
</dbReference>
<evidence type="ECO:0000313" key="2">
    <source>
        <dbReference type="Proteomes" id="UP000294933"/>
    </source>
</evidence>
<sequence length="467" mass="53912">MPDNIPLGAVKRHLQMAYWRSKWIFKRRPQQVIDRLPTELLIQVFLHCLSSKSFPRPSVREAPILLTRVCRRWRALAPSVPQLWAAISLGRSWSEARDLKALDVWINRSQSHPLCFSFTHSVDYRCYGKLVQEILPQIHRWKAFYCAASDRCRCFLAINKALSIPNNALLLNDFRFIKTEGENPRVVTVRAAPQMSTLYVGGDSVLYPIAPLCNKFHAMRELRIHKCPNVVSCLHTVNRCPSLQILEIAWLNHPYTPRMPHIEMHSMPHLHTFLVTGSLEKACSFIECIQAPSLLRLTIFSPAVERWDEWNIWEGVVKLIKRSVCHLEEFRVDGMISPSIGIAEVLRCTPSLKSLTVGRYGLILTHMDALKPSFDMSYTLCPQLNRFEFLGELSSADLLQIATTIFHRRRYSQRWSQTNVSPQTVLFELKGYIPQFISYYDVPEYINDGMTVAELDCSQAWWVSEVL</sequence>
<dbReference type="Gene3D" id="3.80.10.10">
    <property type="entry name" value="Ribonuclease Inhibitor"/>
    <property type="match status" value="1"/>
</dbReference>
<protein>
    <submittedName>
        <fullName evidence="1">Uncharacterized protein</fullName>
    </submittedName>
</protein>
<dbReference type="OrthoDB" id="2269034at2759"/>